<organism evidence="3 4">
    <name type="scientific">Hevea brasiliensis</name>
    <name type="common">Para rubber tree</name>
    <name type="synonym">Siphonia brasiliensis</name>
    <dbReference type="NCBI Taxonomy" id="3981"/>
    <lineage>
        <taxon>Eukaryota</taxon>
        <taxon>Viridiplantae</taxon>
        <taxon>Streptophyta</taxon>
        <taxon>Embryophyta</taxon>
        <taxon>Tracheophyta</taxon>
        <taxon>Spermatophyta</taxon>
        <taxon>Magnoliopsida</taxon>
        <taxon>eudicotyledons</taxon>
        <taxon>Gunneridae</taxon>
        <taxon>Pentapetalae</taxon>
        <taxon>rosids</taxon>
        <taxon>fabids</taxon>
        <taxon>Malpighiales</taxon>
        <taxon>Euphorbiaceae</taxon>
        <taxon>Crotonoideae</taxon>
        <taxon>Micrandreae</taxon>
        <taxon>Hevea</taxon>
    </lineage>
</organism>
<dbReference type="GO" id="GO:0003968">
    <property type="term" value="F:RNA-directed RNA polymerase activity"/>
    <property type="evidence" value="ECO:0007669"/>
    <property type="project" value="InterPro"/>
</dbReference>
<dbReference type="PANTHER" id="PTHR23079">
    <property type="entry name" value="RNA-DEPENDENT RNA POLYMERASE"/>
    <property type="match status" value="1"/>
</dbReference>
<protein>
    <submittedName>
        <fullName evidence="3">Uncharacterized protein</fullName>
    </submittedName>
</protein>
<evidence type="ECO:0000259" key="2">
    <source>
        <dbReference type="Pfam" id="PF26252"/>
    </source>
</evidence>
<evidence type="ECO:0000313" key="4">
    <source>
        <dbReference type="Proteomes" id="UP000467840"/>
    </source>
</evidence>
<evidence type="ECO:0000259" key="1">
    <source>
        <dbReference type="Pfam" id="PF24823"/>
    </source>
</evidence>
<dbReference type="PANTHER" id="PTHR23079:SF1">
    <property type="entry name" value="RNA-DEPENDENT RNA POLYMERASE 1"/>
    <property type="match status" value="1"/>
</dbReference>
<evidence type="ECO:0000313" key="3">
    <source>
        <dbReference type="EMBL" id="KAF2305657.1"/>
    </source>
</evidence>
<dbReference type="Pfam" id="PF24823">
    <property type="entry name" value="PH_RDR2"/>
    <property type="match status" value="1"/>
</dbReference>
<dbReference type="GO" id="GO:0031380">
    <property type="term" value="C:nuclear RNA-directed RNA polymerase complex"/>
    <property type="evidence" value="ECO:0007669"/>
    <property type="project" value="TreeGrafter"/>
</dbReference>
<proteinExistence type="predicted"/>
<feature type="domain" description="RDR1/2-like PH-like" evidence="1">
    <location>
        <begin position="63"/>
        <end position="136"/>
    </location>
</feature>
<dbReference type="AlphaFoldDB" id="A0A6A6LYN9"/>
<dbReference type="EMBL" id="JAAGAX010000008">
    <property type="protein sequence ID" value="KAF2305657.1"/>
    <property type="molecule type" value="Genomic_DNA"/>
</dbReference>
<name>A0A6A6LYN9_HEVBR</name>
<dbReference type="InterPro" id="IPR058751">
    <property type="entry name" value="RDRP_helical"/>
</dbReference>
<feature type="domain" description="RDRP helical" evidence="2">
    <location>
        <begin position="160"/>
        <end position="225"/>
    </location>
</feature>
<comment type="caution">
    <text evidence="3">The sequence shown here is derived from an EMBL/GenBank/DDBJ whole genome shotgun (WGS) entry which is preliminary data.</text>
</comment>
<dbReference type="InterPro" id="IPR007855">
    <property type="entry name" value="RDRP"/>
</dbReference>
<accession>A0A6A6LYN9</accession>
<dbReference type="InterPro" id="IPR057590">
    <property type="entry name" value="PH_RDR1/2-like"/>
</dbReference>
<keyword evidence="4" id="KW-1185">Reference proteome</keyword>
<dbReference type="GO" id="GO:0030422">
    <property type="term" value="P:siRNA processing"/>
    <property type="evidence" value="ECO:0007669"/>
    <property type="project" value="TreeGrafter"/>
</dbReference>
<dbReference type="Pfam" id="PF26252">
    <property type="entry name" value="RdRP_helical"/>
    <property type="match status" value="1"/>
</dbReference>
<sequence length="226" mass="25895">MVKEGFLACGSAEHLARNLVKVTCMVKVTSIGSFRSRDKVGMLLCAGMNVYFTIHRFGEMMEIFEKEICLSSNVFKDPLFNYFKDVPDDQWVRTTDFTPSCLIGHSSALCLELPSSLQLPKFEENFAYYNEIEGKFVLQNGSAFSRNLDLVPIVGPFSDDLPYEILFQVNLLVQNGCLPGPALDTNFYKLVDPTRINIVYIEHALEKIYYLKECCYEPSRWLNEQY</sequence>
<gene>
    <name evidence="3" type="ORF">GH714_007312</name>
</gene>
<dbReference type="Proteomes" id="UP000467840">
    <property type="component" value="Chromosome 9"/>
</dbReference>
<reference evidence="3 4" key="1">
    <citation type="journal article" date="2020" name="Mol. Plant">
        <title>The Chromosome-Based Rubber Tree Genome Provides New Insights into Spurge Genome Evolution and Rubber Biosynthesis.</title>
        <authorList>
            <person name="Liu J."/>
            <person name="Shi C."/>
            <person name="Shi C.C."/>
            <person name="Li W."/>
            <person name="Zhang Q.J."/>
            <person name="Zhang Y."/>
            <person name="Li K."/>
            <person name="Lu H.F."/>
            <person name="Shi C."/>
            <person name="Zhu S.T."/>
            <person name="Xiao Z.Y."/>
            <person name="Nan H."/>
            <person name="Yue Y."/>
            <person name="Zhu X.G."/>
            <person name="Wu Y."/>
            <person name="Hong X.N."/>
            <person name="Fan G.Y."/>
            <person name="Tong Y."/>
            <person name="Zhang D."/>
            <person name="Mao C.L."/>
            <person name="Liu Y.L."/>
            <person name="Hao S.J."/>
            <person name="Liu W.Q."/>
            <person name="Lv M.Q."/>
            <person name="Zhang H.B."/>
            <person name="Liu Y."/>
            <person name="Hu-Tang G.R."/>
            <person name="Wang J.P."/>
            <person name="Wang J.H."/>
            <person name="Sun Y.H."/>
            <person name="Ni S.B."/>
            <person name="Chen W.B."/>
            <person name="Zhang X.C."/>
            <person name="Jiao Y.N."/>
            <person name="Eichler E.E."/>
            <person name="Li G.H."/>
            <person name="Liu X."/>
            <person name="Gao L.Z."/>
        </authorList>
    </citation>
    <scope>NUCLEOTIDE SEQUENCE [LARGE SCALE GENOMIC DNA]</scope>
    <source>
        <strain evidence="4">cv. GT1</strain>
        <tissue evidence="3">Leaf</tissue>
    </source>
</reference>